<accession>A0A1Y0IU18</accession>
<dbReference type="EMBL" id="CP021434">
    <property type="protein sequence ID" value="ARU63967.1"/>
    <property type="molecule type" value="Genomic_DNA"/>
</dbReference>
<reference evidence="3" key="1">
    <citation type="submission" date="2017-05" db="EMBL/GenBank/DDBJ databases">
        <authorList>
            <person name="Sung H."/>
        </authorList>
    </citation>
    <scope>NUCLEOTIDE SEQUENCE [LARGE SCALE GENOMIC DNA]</scope>
    <source>
        <strain evidence="3">AR23208</strain>
    </source>
</reference>
<gene>
    <name evidence="2" type="ORF">CBW65_19265</name>
</gene>
<dbReference type="InterPro" id="IPR001387">
    <property type="entry name" value="Cro/C1-type_HTH"/>
</dbReference>
<dbReference type="AlphaFoldDB" id="A0A1Y0IU18"/>
<dbReference type="SUPFAM" id="SSF47413">
    <property type="entry name" value="lambda repressor-like DNA-binding domains"/>
    <property type="match status" value="1"/>
</dbReference>
<dbReference type="SMART" id="SM00530">
    <property type="entry name" value="HTH_XRE"/>
    <property type="match status" value="1"/>
</dbReference>
<dbReference type="InterPro" id="IPR010982">
    <property type="entry name" value="Lambda_DNA-bd_dom_sf"/>
</dbReference>
<dbReference type="CDD" id="cd00093">
    <property type="entry name" value="HTH_XRE"/>
    <property type="match status" value="1"/>
</dbReference>
<protein>
    <recommendedName>
        <fullName evidence="1">HTH cro/C1-type domain-containing protein</fullName>
    </recommendedName>
</protein>
<organism evidence="2 3">
    <name type="scientific">Tumebacillus avium</name>
    <dbReference type="NCBI Taxonomy" id="1903704"/>
    <lineage>
        <taxon>Bacteria</taxon>
        <taxon>Bacillati</taxon>
        <taxon>Bacillota</taxon>
        <taxon>Bacilli</taxon>
        <taxon>Bacillales</taxon>
        <taxon>Alicyclobacillaceae</taxon>
        <taxon>Tumebacillus</taxon>
    </lineage>
</organism>
<keyword evidence="3" id="KW-1185">Reference proteome</keyword>
<name>A0A1Y0IU18_9BACL</name>
<dbReference type="PROSITE" id="PS50943">
    <property type="entry name" value="HTH_CROC1"/>
    <property type="match status" value="1"/>
</dbReference>
<dbReference type="KEGG" id="tum:CBW65_19265"/>
<dbReference type="Pfam" id="PF01381">
    <property type="entry name" value="HTH_3"/>
    <property type="match status" value="1"/>
</dbReference>
<evidence type="ECO:0000313" key="2">
    <source>
        <dbReference type="EMBL" id="ARU63967.1"/>
    </source>
</evidence>
<dbReference type="GO" id="GO:0003677">
    <property type="term" value="F:DNA binding"/>
    <property type="evidence" value="ECO:0007669"/>
    <property type="project" value="InterPro"/>
</dbReference>
<sequence>MVSDKLRLIRADLDLTQDKMAELIGISKKTLVQVEKGRQTLGFTAAGLTAVLFRKSEIVQAMFGESVLEILDLVSGKRRSGAWYKTMGGKVWWTEMQRSGGFCLQKHVLTGHFRIIDEDHFLHYYSMDPSEAHKRLRELAEDGGAQEGL</sequence>
<dbReference type="Gene3D" id="1.10.260.40">
    <property type="entry name" value="lambda repressor-like DNA-binding domains"/>
    <property type="match status" value="1"/>
</dbReference>
<feature type="domain" description="HTH cro/C1-type" evidence="1">
    <location>
        <begin position="6"/>
        <end position="60"/>
    </location>
</feature>
<dbReference type="OrthoDB" id="1796720at2"/>
<evidence type="ECO:0000259" key="1">
    <source>
        <dbReference type="PROSITE" id="PS50943"/>
    </source>
</evidence>
<evidence type="ECO:0000313" key="3">
    <source>
        <dbReference type="Proteomes" id="UP000195437"/>
    </source>
</evidence>
<dbReference type="Proteomes" id="UP000195437">
    <property type="component" value="Chromosome"/>
</dbReference>
<proteinExistence type="predicted"/>